<feature type="chain" id="PRO_5040728368" evidence="3">
    <location>
        <begin position="24"/>
        <end position="532"/>
    </location>
</feature>
<feature type="transmembrane region" description="Helical" evidence="2">
    <location>
        <begin position="501"/>
        <end position="520"/>
    </location>
</feature>
<evidence type="ECO:0000256" key="3">
    <source>
        <dbReference type="SAM" id="SignalP"/>
    </source>
</evidence>
<dbReference type="Proteomes" id="UP001139648">
    <property type="component" value="Unassembled WGS sequence"/>
</dbReference>
<feature type="compositionally biased region" description="Low complexity" evidence="1">
    <location>
        <begin position="93"/>
        <end position="135"/>
    </location>
</feature>
<evidence type="ECO:0000313" key="4">
    <source>
        <dbReference type="EMBL" id="MCP2364555.1"/>
    </source>
</evidence>
<gene>
    <name evidence="4" type="ORF">HD597_011575</name>
</gene>
<keyword evidence="2" id="KW-0472">Membrane</keyword>
<organism evidence="4 5">
    <name type="scientific">Nonomuraea thailandensis</name>
    <dbReference type="NCBI Taxonomy" id="1188745"/>
    <lineage>
        <taxon>Bacteria</taxon>
        <taxon>Bacillati</taxon>
        <taxon>Actinomycetota</taxon>
        <taxon>Actinomycetes</taxon>
        <taxon>Streptosporangiales</taxon>
        <taxon>Streptosporangiaceae</taxon>
        <taxon>Nonomuraea</taxon>
    </lineage>
</organism>
<protein>
    <submittedName>
        <fullName evidence="4">Uncharacterized protein</fullName>
    </submittedName>
</protein>
<accession>A0A9X2K9B5</accession>
<dbReference type="AlphaFoldDB" id="A0A9X2K9B5"/>
<proteinExistence type="predicted"/>
<comment type="caution">
    <text evidence="4">The sequence shown here is derived from an EMBL/GenBank/DDBJ whole genome shotgun (WGS) entry which is preliminary data.</text>
</comment>
<feature type="region of interest" description="Disordered" evidence="1">
    <location>
        <begin position="347"/>
        <end position="369"/>
    </location>
</feature>
<keyword evidence="3" id="KW-0732">Signal</keyword>
<sequence>MRRSWVVAGALILVAVPSVPVAAAGVSLVLERVGGADEVGKWVRTGDTQRFRVRLNGMGRGARVAVAASPVEALSEVACGPAPGWGPRPGPPASGASGEGAAAIPPDASAGAPPAAGTASRVGAAPDAGAAPGADAASRAGTASVVGVVPKVAGTSHVGVTGALTMRALALVGAEGLKGPVPPGARVCTLGKVVGERAVDITLRTPADANEVVLAAVARVRDVESGGLTTMSRTAAVRAGELVPGDAATIAEPADPLPQPAGAAPAQATSVPDRARTAPARVHAPPARGQAAPSGRAQRQRAGGVRGDGVRGGPGTLPQRMQAPPQQVQALPQRVGALPPRAHALPPRAQAVRRPAHAAPRRARAATVPPAGGSLAVPGVIPSVIPSIVPSVLPSVIPSVLPSVVPSVLPSVIPSMVSSVAPQGVASGVPQAPGGLPQAPAGAVPQPSFALPGAAPQPSGGIVSFQSEAAAGEAPLPWGMAVSAKPVEPVRWDSPIDGPKALPMVLGGIGVLMAALWAVVTVQRCRNRRKVL</sequence>
<keyword evidence="2" id="KW-0812">Transmembrane</keyword>
<feature type="region of interest" description="Disordered" evidence="1">
    <location>
        <begin position="250"/>
        <end position="322"/>
    </location>
</feature>
<evidence type="ECO:0000256" key="2">
    <source>
        <dbReference type="SAM" id="Phobius"/>
    </source>
</evidence>
<feature type="compositionally biased region" description="Basic residues" evidence="1">
    <location>
        <begin position="354"/>
        <end position="364"/>
    </location>
</feature>
<feature type="compositionally biased region" description="Gly residues" evidence="1">
    <location>
        <begin position="304"/>
        <end position="315"/>
    </location>
</feature>
<name>A0A9X2K9B5_9ACTN</name>
<keyword evidence="2" id="KW-1133">Transmembrane helix</keyword>
<evidence type="ECO:0000313" key="5">
    <source>
        <dbReference type="Proteomes" id="UP001139648"/>
    </source>
</evidence>
<keyword evidence="5" id="KW-1185">Reference proteome</keyword>
<reference evidence="4" key="1">
    <citation type="submission" date="2022-06" db="EMBL/GenBank/DDBJ databases">
        <title>Sequencing the genomes of 1000 actinobacteria strains.</title>
        <authorList>
            <person name="Klenk H.-P."/>
        </authorList>
    </citation>
    <scope>NUCLEOTIDE SEQUENCE</scope>
    <source>
        <strain evidence="4">DSM 46694</strain>
    </source>
</reference>
<feature type="compositionally biased region" description="Low complexity" evidence="1">
    <location>
        <begin position="284"/>
        <end position="303"/>
    </location>
</feature>
<dbReference type="RefSeq" id="WP_253760023.1">
    <property type="nucleotide sequence ID" value="NZ_BAABKA010000012.1"/>
</dbReference>
<dbReference type="EMBL" id="JAMZEB010000002">
    <property type="protein sequence ID" value="MCP2364555.1"/>
    <property type="molecule type" value="Genomic_DNA"/>
</dbReference>
<feature type="region of interest" description="Disordered" evidence="1">
    <location>
        <begin position="82"/>
        <end position="135"/>
    </location>
</feature>
<evidence type="ECO:0000256" key="1">
    <source>
        <dbReference type="SAM" id="MobiDB-lite"/>
    </source>
</evidence>
<feature type="signal peptide" evidence="3">
    <location>
        <begin position="1"/>
        <end position="23"/>
    </location>
</feature>